<accession>C9KMP6</accession>
<protein>
    <submittedName>
        <fullName evidence="1">Uncharacterized protein</fullName>
    </submittedName>
</protein>
<dbReference type="STRING" id="500635.MITSMUL_04484"/>
<evidence type="ECO:0000313" key="2">
    <source>
        <dbReference type="Proteomes" id="UP000003671"/>
    </source>
</evidence>
<sequence length="59" mass="7069">MSNKVHSVSWNKIHDLQRLFLKEKALFCMKPFTFLDEFRKIKKEMESGYLIILLHETVG</sequence>
<dbReference type="Proteomes" id="UP000003671">
    <property type="component" value="Unassembled WGS sequence"/>
</dbReference>
<dbReference type="AlphaFoldDB" id="C9KMP6"/>
<gene>
    <name evidence="1" type="ORF">MITSMUL_04484</name>
</gene>
<dbReference type="EMBL" id="ABWK02000014">
    <property type="protein sequence ID" value="EEX68953.1"/>
    <property type="molecule type" value="Genomic_DNA"/>
</dbReference>
<keyword evidence="2" id="KW-1185">Reference proteome</keyword>
<comment type="caution">
    <text evidence="1">The sequence shown here is derived from an EMBL/GenBank/DDBJ whole genome shotgun (WGS) entry which is preliminary data.</text>
</comment>
<dbReference type="HOGENOM" id="CLU_2955488_0_0_9"/>
<reference evidence="1" key="1">
    <citation type="submission" date="2009-09" db="EMBL/GenBank/DDBJ databases">
        <authorList>
            <person name="Weinstock G."/>
            <person name="Sodergren E."/>
            <person name="Clifton S."/>
            <person name="Fulton L."/>
            <person name="Fulton B."/>
            <person name="Courtney L."/>
            <person name="Fronick C."/>
            <person name="Harrison M."/>
            <person name="Strong C."/>
            <person name="Farmer C."/>
            <person name="Delahaunty K."/>
            <person name="Markovic C."/>
            <person name="Hall O."/>
            <person name="Minx P."/>
            <person name="Tomlinson C."/>
            <person name="Mitreva M."/>
            <person name="Nelson J."/>
            <person name="Hou S."/>
            <person name="Wollam A."/>
            <person name="Pepin K.H."/>
            <person name="Johnson M."/>
            <person name="Bhonagiri V."/>
            <person name="Nash W.E."/>
            <person name="Warren W."/>
            <person name="Chinwalla A."/>
            <person name="Mardis E.R."/>
            <person name="Wilson R.K."/>
        </authorList>
    </citation>
    <scope>NUCLEOTIDE SEQUENCE [LARGE SCALE GENOMIC DNA]</scope>
    <source>
        <strain evidence="1">DSM 20544</strain>
    </source>
</reference>
<organism evidence="1 2">
    <name type="scientific">Mitsuokella multacida DSM 20544</name>
    <dbReference type="NCBI Taxonomy" id="500635"/>
    <lineage>
        <taxon>Bacteria</taxon>
        <taxon>Bacillati</taxon>
        <taxon>Bacillota</taxon>
        <taxon>Negativicutes</taxon>
        <taxon>Selenomonadales</taxon>
        <taxon>Selenomonadaceae</taxon>
        <taxon>Mitsuokella</taxon>
    </lineage>
</organism>
<proteinExistence type="predicted"/>
<evidence type="ECO:0000313" key="1">
    <source>
        <dbReference type="EMBL" id="EEX68953.1"/>
    </source>
</evidence>
<name>C9KMP6_9FIRM</name>